<accession>A0A3A2ZSY2</accession>
<keyword evidence="4" id="KW-0597">Phosphoprotein</keyword>
<dbReference type="EMBL" id="MVGC01000036">
    <property type="protein sequence ID" value="RJE25850.1"/>
    <property type="molecule type" value="Genomic_DNA"/>
</dbReference>
<keyword evidence="5" id="KW-0436">Ligase</keyword>
<keyword evidence="6" id="KW-0662">Pyridine nucleotide biosynthesis</keyword>
<evidence type="ECO:0000256" key="6">
    <source>
        <dbReference type="ARBA" id="ARBA00022642"/>
    </source>
</evidence>
<dbReference type="SUPFAM" id="SSF54675">
    <property type="entry name" value="Nicotinate/Quinolinate PRTase N-terminal domain-like"/>
    <property type="match status" value="1"/>
</dbReference>
<dbReference type="SUPFAM" id="SSF51690">
    <property type="entry name" value="Nicotinate/Quinolinate PRTase C-terminal domain-like"/>
    <property type="match status" value="1"/>
</dbReference>
<feature type="domain" description="Nicotinate phosphoribosyltransferase N-terminal" evidence="10">
    <location>
        <begin position="16"/>
        <end position="146"/>
    </location>
</feature>
<dbReference type="GO" id="GO:0005829">
    <property type="term" value="C:cytosol"/>
    <property type="evidence" value="ECO:0007669"/>
    <property type="project" value="TreeGrafter"/>
</dbReference>
<dbReference type="PANTHER" id="PTHR11098:SF1">
    <property type="entry name" value="NICOTINATE PHOSPHORIBOSYLTRANSFERASE"/>
    <property type="match status" value="1"/>
</dbReference>
<dbReference type="EC" id="6.3.4.21" evidence="3"/>
<organism evidence="11 12">
    <name type="scientific">Aspergillus sclerotialis</name>
    <dbReference type="NCBI Taxonomy" id="2070753"/>
    <lineage>
        <taxon>Eukaryota</taxon>
        <taxon>Fungi</taxon>
        <taxon>Dikarya</taxon>
        <taxon>Ascomycota</taxon>
        <taxon>Pezizomycotina</taxon>
        <taxon>Eurotiomycetes</taxon>
        <taxon>Eurotiomycetidae</taxon>
        <taxon>Eurotiales</taxon>
        <taxon>Aspergillaceae</taxon>
        <taxon>Aspergillus</taxon>
        <taxon>Aspergillus subgen. Polypaecilum</taxon>
    </lineage>
</organism>
<dbReference type="InterPro" id="IPR007229">
    <property type="entry name" value="Nic_PRibTrfase-Fam"/>
</dbReference>
<evidence type="ECO:0000313" key="11">
    <source>
        <dbReference type="EMBL" id="RJE25850.1"/>
    </source>
</evidence>
<evidence type="ECO:0000256" key="3">
    <source>
        <dbReference type="ARBA" id="ARBA00013236"/>
    </source>
</evidence>
<dbReference type="UniPathway" id="UPA00253">
    <property type="reaction ID" value="UER00457"/>
</dbReference>
<sequence>MGQDASPLPEGIFSLLDTDLYKLTMQCAILKYFPDVYVTYGFTNRTPQMKLTRGAYKWLLGQMDMLANIRVTPDELQFLRERCPYLNDAYLKYLTTFKLNPSEQIEIQFTPVQDTGSDSDHGDLEYIIKGLWVETILYEIPLLALTSQAYFMFCDRDWDYENQEEKAFRKGCALLQHGCVFSEFGSRRRRDYHTQDLVMQGLSRSAQEGKKQGWEGVFSGTSNVHFAMKYGVNPVGTVAHEWYMCIAAITDDYENANELALRYWLGCFGEGVLGVALTDTFGTPAFLDAFRKQIPDYTSAGVGAVSTAPSGSSTTVESVPQSEAETKPPISAPLHNGGAKHPRKTYADVYAGIRQDSGDPAHFVKMVRDFYDNEGITGVKTVVFSDSLNIEHCLEYKTIAEEAGFKPVFGVGTFFTNDFTNKSNGAKSKPLNIVIKIATAAGRPAVKLSDNMGKNTGDKSTVQEVKKKLGYIEHHWEEGDESNRWSNR</sequence>
<evidence type="ECO:0000259" key="9">
    <source>
        <dbReference type="Pfam" id="PF04095"/>
    </source>
</evidence>
<comment type="catalytic activity">
    <reaction evidence="7">
        <text>5-phospho-alpha-D-ribose 1-diphosphate + nicotinate + ATP + H2O = nicotinate beta-D-ribonucleotide + ADP + phosphate + diphosphate</text>
        <dbReference type="Rhea" id="RHEA:36163"/>
        <dbReference type="ChEBI" id="CHEBI:15377"/>
        <dbReference type="ChEBI" id="CHEBI:30616"/>
        <dbReference type="ChEBI" id="CHEBI:32544"/>
        <dbReference type="ChEBI" id="CHEBI:33019"/>
        <dbReference type="ChEBI" id="CHEBI:43474"/>
        <dbReference type="ChEBI" id="CHEBI:57502"/>
        <dbReference type="ChEBI" id="CHEBI:58017"/>
        <dbReference type="ChEBI" id="CHEBI:456216"/>
        <dbReference type="EC" id="6.3.4.21"/>
    </reaction>
</comment>
<evidence type="ECO:0000259" key="10">
    <source>
        <dbReference type="Pfam" id="PF17767"/>
    </source>
</evidence>
<gene>
    <name evidence="11" type="ORF">PHISCL_01826</name>
</gene>
<dbReference type="GO" id="GO:0016757">
    <property type="term" value="F:glycosyltransferase activity"/>
    <property type="evidence" value="ECO:0007669"/>
    <property type="project" value="UniProtKB-KW"/>
</dbReference>
<evidence type="ECO:0000256" key="8">
    <source>
        <dbReference type="SAM" id="MobiDB-lite"/>
    </source>
</evidence>
<feature type="compositionally biased region" description="Polar residues" evidence="8">
    <location>
        <begin position="307"/>
        <end position="323"/>
    </location>
</feature>
<dbReference type="PIRSF" id="PIRSF000484">
    <property type="entry name" value="NAPRT"/>
    <property type="match status" value="1"/>
</dbReference>
<keyword evidence="12" id="KW-1185">Reference proteome</keyword>
<keyword evidence="11" id="KW-0808">Transferase</keyword>
<dbReference type="GO" id="GO:0034355">
    <property type="term" value="P:NAD+ biosynthetic process via the salvage pathway"/>
    <property type="evidence" value="ECO:0007669"/>
    <property type="project" value="TreeGrafter"/>
</dbReference>
<comment type="similarity">
    <text evidence="2">Belongs to the NAPRTase family.</text>
</comment>
<feature type="domain" description="Nicotinate/nicotinamide phosphoribosyltransferase" evidence="9">
    <location>
        <begin position="181"/>
        <end position="293"/>
    </location>
</feature>
<comment type="pathway">
    <text evidence="1">Cofactor biosynthesis; NAD(+) biosynthesis; nicotinate D-ribonucleotide from nicotinate: step 1/1.</text>
</comment>
<evidence type="ECO:0000256" key="5">
    <source>
        <dbReference type="ARBA" id="ARBA00022598"/>
    </source>
</evidence>
<dbReference type="InterPro" id="IPR036068">
    <property type="entry name" value="Nicotinate_pribotase-like_C"/>
</dbReference>
<proteinExistence type="inferred from homology"/>
<comment type="caution">
    <text evidence="11">The sequence shown here is derived from an EMBL/GenBank/DDBJ whole genome shotgun (WGS) entry which is preliminary data.</text>
</comment>
<dbReference type="Pfam" id="PF17767">
    <property type="entry name" value="NAPRTase_N"/>
    <property type="match status" value="1"/>
</dbReference>
<dbReference type="InterPro" id="IPR040727">
    <property type="entry name" value="NAPRTase_N"/>
</dbReference>
<dbReference type="Pfam" id="PF04095">
    <property type="entry name" value="NAPRTase"/>
    <property type="match status" value="2"/>
</dbReference>
<dbReference type="AlphaFoldDB" id="A0A3A2ZSY2"/>
<dbReference type="STRING" id="2070753.A0A3A2ZSY2"/>
<evidence type="ECO:0000256" key="4">
    <source>
        <dbReference type="ARBA" id="ARBA00022553"/>
    </source>
</evidence>
<protein>
    <recommendedName>
        <fullName evidence="3">nicotinate phosphoribosyltransferase</fullName>
        <ecNumber evidence="3">6.3.4.21</ecNumber>
    </recommendedName>
</protein>
<dbReference type="FunFam" id="3.20.140.10:FF:000014">
    <property type="entry name" value="Nicotinate phosphoribosyltransferase"/>
    <property type="match status" value="1"/>
</dbReference>
<evidence type="ECO:0000256" key="1">
    <source>
        <dbReference type="ARBA" id="ARBA00004952"/>
    </source>
</evidence>
<feature type="domain" description="Nicotinate/nicotinamide phosphoribosyltransferase" evidence="9">
    <location>
        <begin position="342"/>
        <end position="470"/>
    </location>
</feature>
<dbReference type="OrthoDB" id="193380at2759"/>
<dbReference type="PANTHER" id="PTHR11098">
    <property type="entry name" value="NICOTINATE PHOSPHORIBOSYLTRANSFERASE"/>
    <property type="match status" value="1"/>
</dbReference>
<dbReference type="Gene3D" id="3.20.140.10">
    <property type="entry name" value="nicotinate phosphoribosyltransferase"/>
    <property type="match status" value="2"/>
</dbReference>
<reference evidence="12" key="1">
    <citation type="submission" date="2017-02" db="EMBL/GenBank/DDBJ databases">
        <authorList>
            <person name="Tafer H."/>
            <person name="Lopandic K."/>
        </authorList>
    </citation>
    <scope>NUCLEOTIDE SEQUENCE [LARGE SCALE GENOMIC DNA]</scope>
    <source>
        <strain evidence="12">CBS 366.77</strain>
    </source>
</reference>
<feature type="region of interest" description="Disordered" evidence="8">
    <location>
        <begin position="304"/>
        <end position="341"/>
    </location>
</feature>
<dbReference type="InterPro" id="IPR041525">
    <property type="entry name" value="N/Namide_PRibTrfase"/>
</dbReference>
<dbReference type="GO" id="GO:0004516">
    <property type="term" value="F:nicotinate phosphoribosyltransferase activity"/>
    <property type="evidence" value="ECO:0007669"/>
    <property type="project" value="UniProtKB-EC"/>
</dbReference>
<name>A0A3A2ZSY2_9EURO</name>
<evidence type="ECO:0000256" key="7">
    <source>
        <dbReference type="ARBA" id="ARBA00048668"/>
    </source>
</evidence>
<evidence type="ECO:0000256" key="2">
    <source>
        <dbReference type="ARBA" id="ARBA00010897"/>
    </source>
</evidence>
<evidence type="ECO:0000313" key="12">
    <source>
        <dbReference type="Proteomes" id="UP000266188"/>
    </source>
</evidence>
<keyword evidence="11" id="KW-0328">Glycosyltransferase</keyword>
<dbReference type="Proteomes" id="UP000266188">
    <property type="component" value="Unassembled WGS sequence"/>
</dbReference>